<gene>
    <name evidence="2" type="ORF">EJ571_12255</name>
</gene>
<dbReference type="GO" id="GO:0016757">
    <property type="term" value="F:glycosyltransferase activity"/>
    <property type="evidence" value="ECO:0007669"/>
    <property type="project" value="UniProtKB-KW"/>
</dbReference>
<keyword evidence="2" id="KW-0328">Glycosyltransferase</keyword>
<accession>A0A4R5PCZ6</accession>
<evidence type="ECO:0000313" key="3">
    <source>
        <dbReference type="Proteomes" id="UP000295627"/>
    </source>
</evidence>
<dbReference type="SUPFAM" id="SSF53271">
    <property type="entry name" value="PRTase-like"/>
    <property type="match status" value="1"/>
</dbReference>
<evidence type="ECO:0000313" key="2">
    <source>
        <dbReference type="EMBL" id="TDH22665.1"/>
    </source>
</evidence>
<feature type="domain" description="Phosphoribosyltransferase" evidence="1">
    <location>
        <begin position="13"/>
        <end position="167"/>
    </location>
</feature>
<dbReference type="InterPro" id="IPR029057">
    <property type="entry name" value="PRTase-like"/>
</dbReference>
<name>A0A4R5PCZ6_9MYCO</name>
<dbReference type="InterPro" id="IPR000836">
    <property type="entry name" value="PRTase_dom"/>
</dbReference>
<dbReference type="CDD" id="cd06223">
    <property type="entry name" value="PRTases_typeI"/>
    <property type="match status" value="1"/>
</dbReference>
<dbReference type="Gene3D" id="3.30.1310.20">
    <property type="entry name" value="PRTase-like"/>
    <property type="match status" value="1"/>
</dbReference>
<sequence>MSHTHRMFSDRQDAGRVLAGILAPYKTQDVVVLALPRGGIPVGREIATALRVPLEVLVVRKLGVPGHDEYAMGAIASGGEVVVDDDIVRTMDITPEQLRDVTAREWRELARRERLYLTHHGTEIKDKTVILVDDGIATGATMRVALLTIRRALPARVVAAVPVAPRSAFRRFGSLVDDFVVASCPSRFQAVGDAYQDFHQVSDEEVRALLSPPAVR</sequence>
<organism evidence="2 3">
    <name type="scientific">Mycobacteroides franklinii</name>
    <dbReference type="NCBI Taxonomy" id="948102"/>
    <lineage>
        <taxon>Bacteria</taxon>
        <taxon>Bacillati</taxon>
        <taxon>Actinomycetota</taxon>
        <taxon>Actinomycetes</taxon>
        <taxon>Mycobacteriales</taxon>
        <taxon>Mycobacteriaceae</taxon>
        <taxon>Mycobacteroides</taxon>
    </lineage>
</organism>
<proteinExistence type="predicted"/>
<reference evidence="2 3" key="1">
    <citation type="journal article" date="2019" name="Sci. Rep.">
        <title>Extended insight into the Mycobacterium chelonae-abscessus complex through whole genome sequencing of Mycobacterium salmoniphilum outbreak and Mycobacterium salmoniphilum-like strains.</title>
        <authorList>
            <person name="Behra P.R.K."/>
            <person name="Das S."/>
            <person name="Pettersson B.M.F."/>
            <person name="Shirreff L."/>
            <person name="DuCote T."/>
            <person name="Jacobsson K.G."/>
            <person name="Ennis D.G."/>
            <person name="Kirsebom L.A."/>
        </authorList>
    </citation>
    <scope>NUCLEOTIDE SEQUENCE [LARGE SCALE GENOMIC DNA]</scope>
    <source>
        <strain evidence="2 3">DSM 45524</strain>
    </source>
</reference>
<evidence type="ECO:0000259" key="1">
    <source>
        <dbReference type="Pfam" id="PF00156"/>
    </source>
</evidence>
<dbReference type="Proteomes" id="UP000295627">
    <property type="component" value="Unassembled WGS sequence"/>
</dbReference>
<dbReference type="Gene3D" id="3.40.50.2020">
    <property type="match status" value="1"/>
</dbReference>
<dbReference type="EMBL" id="RXLR01000014">
    <property type="protein sequence ID" value="TDH22665.1"/>
    <property type="molecule type" value="Genomic_DNA"/>
</dbReference>
<dbReference type="Pfam" id="PF00156">
    <property type="entry name" value="Pribosyltran"/>
    <property type="match status" value="1"/>
</dbReference>
<protein>
    <submittedName>
        <fullName evidence="2">Phosphoribosyltransferase</fullName>
    </submittedName>
</protein>
<keyword evidence="2" id="KW-0808">Transferase</keyword>
<comment type="caution">
    <text evidence="2">The sequence shown here is derived from an EMBL/GenBank/DDBJ whole genome shotgun (WGS) entry which is preliminary data.</text>
</comment>
<dbReference type="AlphaFoldDB" id="A0A4R5PCZ6"/>